<sequence>MQPSPAAAPTAADRGTGPAARAGADAELAVYLAAHSSPAACADALIRDADGRILLVDPTYKDGWDLPGGMLEDEEPAAGMVREVREELGLDVRPGRLLVMDTVPARVYGRTILAFVYATEPVRAPGGGFRLQAEEIREARFCAEPEALALVPDELARRLAGALAADRTGTTAVLRHGFPAQRAPRA</sequence>
<keyword evidence="3" id="KW-0460">Magnesium</keyword>
<proteinExistence type="predicted"/>
<dbReference type="InterPro" id="IPR015797">
    <property type="entry name" value="NUDIX_hydrolase-like_dom_sf"/>
</dbReference>
<keyword evidence="6" id="KW-1185">Reference proteome</keyword>
<evidence type="ECO:0000259" key="4">
    <source>
        <dbReference type="PROSITE" id="PS51462"/>
    </source>
</evidence>
<organism evidence="5 6">
    <name type="scientific">Streptomyces tremellae</name>
    <dbReference type="NCBI Taxonomy" id="1124239"/>
    <lineage>
        <taxon>Bacteria</taxon>
        <taxon>Bacillati</taxon>
        <taxon>Actinomycetota</taxon>
        <taxon>Actinomycetes</taxon>
        <taxon>Kitasatosporales</taxon>
        <taxon>Streptomycetaceae</taxon>
        <taxon>Streptomyces</taxon>
    </lineage>
</organism>
<dbReference type="PANTHER" id="PTHR43046">
    <property type="entry name" value="GDP-MANNOSE MANNOSYL HYDROLASE"/>
    <property type="match status" value="1"/>
</dbReference>
<dbReference type="PANTHER" id="PTHR43046:SF12">
    <property type="entry name" value="GDP-MANNOSE MANNOSYL HYDROLASE"/>
    <property type="match status" value="1"/>
</dbReference>
<keyword evidence="2" id="KW-0378">Hydrolase</keyword>
<evidence type="ECO:0000313" key="6">
    <source>
        <dbReference type="Proteomes" id="UP001499884"/>
    </source>
</evidence>
<gene>
    <name evidence="5" type="ORF">GCM10023082_64960</name>
</gene>
<dbReference type="InterPro" id="IPR020084">
    <property type="entry name" value="NUDIX_hydrolase_CS"/>
</dbReference>
<accession>A0ABP7GEM2</accession>
<dbReference type="RefSeq" id="WP_345655542.1">
    <property type="nucleotide sequence ID" value="NZ_BAABEP010000098.1"/>
</dbReference>
<evidence type="ECO:0000256" key="2">
    <source>
        <dbReference type="ARBA" id="ARBA00022801"/>
    </source>
</evidence>
<name>A0ABP7GEM2_9ACTN</name>
<dbReference type="Gene3D" id="3.90.79.10">
    <property type="entry name" value="Nucleoside Triphosphate Pyrophosphohydrolase"/>
    <property type="match status" value="1"/>
</dbReference>
<evidence type="ECO:0000256" key="3">
    <source>
        <dbReference type="ARBA" id="ARBA00022842"/>
    </source>
</evidence>
<comment type="cofactor">
    <cofactor evidence="1">
        <name>Mg(2+)</name>
        <dbReference type="ChEBI" id="CHEBI:18420"/>
    </cofactor>
</comment>
<evidence type="ECO:0000313" key="5">
    <source>
        <dbReference type="EMBL" id="GAA3762204.1"/>
    </source>
</evidence>
<protein>
    <recommendedName>
        <fullName evidence="4">Nudix hydrolase domain-containing protein</fullName>
    </recommendedName>
</protein>
<dbReference type="Pfam" id="PF00293">
    <property type="entry name" value="NUDIX"/>
    <property type="match status" value="1"/>
</dbReference>
<dbReference type="CDD" id="cd18876">
    <property type="entry name" value="NUDIX_Hydrolase"/>
    <property type="match status" value="1"/>
</dbReference>
<comment type="caution">
    <text evidence="5">The sequence shown here is derived from an EMBL/GenBank/DDBJ whole genome shotgun (WGS) entry which is preliminary data.</text>
</comment>
<dbReference type="Proteomes" id="UP001499884">
    <property type="component" value="Unassembled WGS sequence"/>
</dbReference>
<dbReference type="PROSITE" id="PS51462">
    <property type="entry name" value="NUDIX"/>
    <property type="match status" value="1"/>
</dbReference>
<reference evidence="6" key="1">
    <citation type="journal article" date="2019" name="Int. J. Syst. Evol. Microbiol.">
        <title>The Global Catalogue of Microorganisms (GCM) 10K type strain sequencing project: providing services to taxonomists for standard genome sequencing and annotation.</title>
        <authorList>
            <consortium name="The Broad Institute Genomics Platform"/>
            <consortium name="The Broad Institute Genome Sequencing Center for Infectious Disease"/>
            <person name="Wu L."/>
            <person name="Ma J."/>
        </authorList>
    </citation>
    <scope>NUCLEOTIDE SEQUENCE [LARGE SCALE GENOMIC DNA]</scope>
    <source>
        <strain evidence="6">JCM 30846</strain>
    </source>
</reference>
<dbReference type="PROSITE" id="PS00893">
    <property type="entry name" value="NUDIX_BOX"/>
    <property type="match status" value="1"/>
</dbReference>
<dbReference type="InterPro" id="IPR000086">
    <property type="entry name" value="NUDIX_hydrolase_dom"/>
</dbReference>
<dbReference type="EMBL" id="BAABEP010000098">
    <property type="protein sequence ID" value="GAA3762204.1"/>
    <property type="molecule type" value="Genomic_DNA"/>
</dbReference>
<feature type="domain" description="Nudix hydrolase" evidence="4">
    <location>
        <begin position="36"/>
        <end position="164"/>
    </location>
</feature>
<evidence type="ECO:0000256" key="1">
    <source>
        <dbReference type="ARBA" id="ARBA00001946"/>
    </source>
</evidence>
<dbReference type="SUPFAM" id="SSF55811">
    <property type="entry name" value="Nudix"/>
    <property type="match status" value="1"/>
</dbReference>